<dbReference type="AlphaFoldDB" id="A0A2J8I4X4"/>
<dbReference type="InterPro" id="IPR011006">
    <property type="entry name" value="CheY-like_superfamily"/>
</dbReference>
<gene>
    <name evidence="3" type="ORF">C1N32_05515</name>
</gene>
<dbReference type="CDD" id="cd06170">
    <property type="entry name" value="LuxR_C_like"/>
    <property type="match status" value="1"/>
</dbReference>
<dbReference type="InterPro" id="IPR016032">
    <property type="entry name" value="Sig_transdc_resp-reg_C-effctor"/>
</dbReference>
<dbReference type="PANTHER" id="PTHR45566">
    <property type="entry name" value="HTH-TYPE TRANSCRIPTIONAL REGULATOR YHJB-RELATED"/>
    <property type="match status" value="1"/>
</dbReference>
<dbReference type="SMART" id="SM00421">
    <property type="entry name" value="HTH_LUXR"/>
    <property type="match status" value="1"/>
</dbReference>
<dbReference type="GO" id="GO:0006355">
    <property type="term" value="P:regulation of DNA-templated transcription"/>
    <property type="evidence" value="ECO:0007669"/>
    <property type="project" value="InterPro"/>
</dbReference>
<keyword evidence="1 3" id="KW-0238">DNA-binding</keyword>
<evidence type="ECO:0000256" key="1">
    <source>
        <dbReference type="ARBA" id="ARBA00023125"/>
    </source>
</evidence>
<evidence type="ECO:0000313" key="3">
    <source>
        <dbReference type="EMBL" id="PNI05559.1"/>
    </source>
</evidence>
<accession>A0A2J8I4X4</accession>
<protein>
    <submittedName>
        <fullName evidence="3">DNA-binding response regulator</fullName>
    </submittedName>
</protein>
<dbReference type="SUPFAM" id="SSF46894">
    <property type="entry name" value="C-terminal effector domain of the bipartite response regulators"/>
    <property type="match status" value="1"/>
</dbReference>
<feature type="domain" description="HTH luxR-type" evidence="2">
    <location>
        <begin position="141"/>
        <end position="205"/>
    </location>
</feature>
<sequence>MKSINSTLSCLLVDTPSTSSNVISNTLRSKDFGKIFLEEDVYRSSSIVEYHDIDLIIFNIGIKKKNVLDFHEKLKEINYKGKILYMSDHESELYMELAYRSGADGYFCRHQCCLILNEILDSVLNGYSYFKIRKGISPERQKNKHPKLSSQELKVLSYLLDGISNNEIAKILSISPKTISTYKTRILNKYDVNTIFDVMKFHNKS</sequence>
<dbReference type="Gene3D" id="3.40.50.2300">
    <property type="match status" value="1"/>
</dbReference>
<reference evidence="3 4" key="1">
    <citation type="submission" date="2018-01" db="EMBL/GenBank/DDBJ databases">
        <title>Draft genome sequences of six Vibrio diazotrophicus strains isolated from deep-sea sediments of the Baltic Sea.</title>
        <authorList>
            <person name="Castillo D."/>
            <person name="Vandieken V."/>
            <person name="Chiang O."/>
            <person name="Middelboe M."/>
        </authorList>
    </citation>
    <scope>NUCLEOTIDE SEQUENCE [LARGE SCALE GENOMIC DNA]</scope>
    <source>
        <strain evidence="3 4">60.27F</strain>
    </source>
</reference>
<comment type="caution">
    <text evidence="3">The sequence shown here is derived from an EMBL/GenBank/DDBJ whole genome shotgun (WGS) entry which is preliminary data.</text>
</comment>
<organism evidence="3 4">
    <name type="scientific">Vibrio diazotrophicus</name>
    <dbReference type="NCBI Taxonomy" id="685"/>
    <lineage>
        <taxon>Bacteria</taxon>
        <taxon>Pseudomonadati</taxon>
        <taxon>Pseudomonadota</taxon>
        <taxon>Gammaproteobacteria</taxon>
        <taxon>Vibrionales</taxon>
        <taxon>Vibrionaceae</taxon>
        <taxon>Vibrio</taxon>
    </lineage>
</organism>
<dbReference type="InterPro" id="IPR001789">
    <property type="entry name" value="Sig_transdc_resp-reg_receiver"/>
</dbReference>
<dbReference type="InterPro" id="IPR000792">
    <property type="entry name" value="Tscrpt_reg_LuxR_C"/>
</dbReference>
<dbReference type="InterPro" id="IPR051015">
    <property type="entry name" value="EvgA-like"/>
</dbReference>
<dbReference type="SUPFAM" id="SSF52172">
    <property type="entry name" value="CheY-like"/>
    <property type="match status" value="1"/>
</dbReference>
<dbReference type="RefSeq" id="WP_102965638.1">
    <property type="nucleotide sequence ID" value="NZ_POSK01000003.1"/>
</dbReference>
<dbReference type="EMBL" id="POSK01000003">
    <property type="protein sequence ID" value="PNI05559.1"/>
    <property type="molecule type" value="Genomic_DNA"/>
</dbReference>
<dbReference type="Gene3D" id="1.10.10.10">
    <property type="entry name" value="Winged helix-like DNA-binding domain superfamily/Winged helix DNA-binding domain"/>
    <property type="match status" value="1"/>
</dbReference>
<dbReference type="OrthoDB" id="9796655at2"/>
<name>A0A2J8I4X4_VIBDI</name>
<evidence type="ECO:0000313" key="4">
    <source>
        <dbReference type="Proteomes" id="UP000236449"/>
    </source>
</evidence>
<evidence type="ECO:0000259" key="2">
    <source>
        <dbReference type="PROSITE" id="PS50043"/>
    </source>
</evidence>
<dbReference type="PANTHER" id="PTHR45566:SF1">
    <property type="entry name" value="HTH-TYPE TRANSCRIPTIONAL REGULATOR YHJB-RELATED"/>
    <property type="match status" value="1"/>
</dbReference>
<dbReference type="PROSITE" id="PS00622">
    <property type="entry name" value="HTH_LUXR_1"/>
    <property type="match status" value="1"/>
</dbReference>
<dbReference type="Pfam" id="PF00072">
    <property type="entry name" value="Response_reg"/>
    <property type="match status" value="1"/>
</dbReference>
<dbReference type="Pfam" id="PF00196">
    <property type="entry name" value="GerE"/>
    <property type="match status" value="1"/>
</dbReference>
<dbReference type="PRINTS" id="PR00038">
    <property type="entry name" value="HTHLUXR"/>
</dbReference>
<dbReference type="PROSITE" id="PS50043">
    <property type="entry name" value="HTH_LUXR_2"/>
    <property type="match status" value="1"/>
</dbReference>
<dbReference type="InterPro" id="IPR036388">
    <property type="entry name" value="WH-like_DNA-bd_sf"/>
</dbReference>
<dbReference type="GO" id="GO:0000160">
    <property type="term" value="P:phosphorelay signal transduction system"/>
    <property type="evidence" value="ECO:0007669"/>
    <property type="project" value="InterPro"/>
</dbReference>
<dbReference type="GO" id="GO:0003677">
    <property type="term" value="F:DNA binding"/>
    <property type="evidence" value="ECO:0007669"/>
    <property type="project" value="UniProtKB-KW"/>
</dbReference>
<dbReference type="Proteomes" id="UP000236449">
    <property type="component" value="Unassembled WGS sequence"/>
</dbReference>
<proteinExistence type="predicted"/>